<gene>
    <name evidence="2" type="ORF">ABRP34_02695</name>
</gene>
<organism evidence="2">
    <name type="scientific">Arthrobacter sp. K5</name>
    <dbReference type="NCBI Taxonomy" id="2839623"/>
    <lineage>
        <taxon>Bacteria</taxon>
        <taxon>Bacillati</taxon>
        <taxon>Actinomycetota</taxon>
        <taxon>Actinomycetes</taxon>
        <taxon>Micrococcales</taxon>
        <taxon>Micrococcaceae</taxon>
        <taxon>Arthrobacter</taxon>
    </lineage>
</organism>
<evidence type="ECO:0000256" key="1">
    <source>
        <dbReference type="SAM" id="Phobius"/>
    </source>
</evidence>
<name>A0AAU8ESZ0_9MICC</name>
<accession>A0AAU8ESZ0</accession>
<dbReference type="EMBL" id="CP159279">
    <property type="protein sequence ID" value="XCH11944.1"/>
    <property type="molecule type" value="Genomic_DNA"/>
</dbReference>
<feature type="transmembrane region" description="Helical" evidence="1">
    <location>
        <begin position="63"/>
        <end position="81"/>
    </location>
</feature>
<feature type="transmembrane region" description="Helical" evidence="1">
    <location>
        <begin position="23"/>
        <end position="43"/>
    </location>
</feature>
<proteinExistence type="predicted"/>
<keyword evidence="1" id="KW-0472">Membrane</keyword>
<dbReference type="AlphaFoldDB" id="A0AAU8ESZ0"/>
<evidence type="ECO:0000313" key="2">
    <source>
        <dbReference type="EMBL" id="XCH11944.1"/>
    </source>
</evidence>
<reference evidence="2" key="1">
    <citation type="submission" date="2024-06" db="EMBL/GenBank/DDBJ databases">
        <title>Biodegradation of dimethachlon by Arthrobacter sp. K5: mechanistic insights and ecological implications.</title>
        <authorList>
            <person name="Hu S."/>
            <person name="Lu P."/>
        </authorList>
    </citation>
    <scope>NUCLEOTIDE SEQUENCE</scope>
    <source>
        <strain evidence="2">K5</strain>
    </source>
</reference>
<keyword evidence="1" id="KW-1133">Transmembrane helix</keyword>
<keyword evidence="1" id="KW-0812">Transmembrane</keyword>
<feature type="transmembrane region" description="Helical" evidence="1">
    <location>
        <begin position="87"/>
        <end position="106"/>
    </location>
</feature>
<sequence>MAGLAVTSVIIVLVSAPDPRSDIVPIIVACVQALLTLVLGAGLASGKRGAADLVPVPGIWRRIFLVITVLLGVLQFAWQLIDDPHHLVLAASWPNLVGLAIILQFGPGRHHFQNEEQWITALSPQDAVEALARVFGQPGLTTIITGSDV</sequence>
<protein>
    <submittedName>
        <fullName evidence="2">Uncharacterized protein</fullName>
    </submittedName>
</protein>
<dbReference type="RefSeq" id="WP_353712167.1">
    <property type="nucleotide sequence ID" value="NZ_CP159279.1"/>
</dbReference>